<feature type="coiled-coil region" evidence="1">
    <location>
        <begin position="1441"/>
        <end position="1495"/>
    </location>
</feature>
<dbReference type="Pfam" id="PF00271">
    <property type="entry name" value="Helicase_C"/>
    <property type="match status" value="1"/>
</dbReference>
<comment type="caution">
    <text evidence="4">The sequence shown here is derived from an EMBL/GenBank/DDBJ whole genome shotgun (WGS) entry which is preliminary data.</text>
</comment>
<sequence>MSYKFDEILKKGTQKIKENIDEYKIFLKVMGNNYKYDSLNQINIYFLEPNAKACAEFDFWKERFNRVVRRGQKGIPIYLDDNKKTRYIYDVSQTISLDSEAKKIPLWNFTIDENKDIVEKIENNSLIKNHLDKEAINIFIQNSNITDEDKKQFFIKSAKIAINNRIGLDSDIHFTKKDRIIFDFLKNENQFYDVLNRISNITKNSLKEINKEIKRKNREKLLTGLLSASYTLNEEKEQQKTVNNGFKNNIIEEVEDGRKSDISRQGIYSEGRTLLSSRKRIRVRRNGWSVQIGRYGRWDRSIDSQYRNRISGQEQIEQNGKSEIGLSSREESSQIFGNVGNRRIDTSSIKDTGRSRGNERKDITSNEERVGDNRTIEDRRPNGMGWTDEQLGSNNKGNHSESTNLHLENNQEDSSINDKYIELSLNSYNNIGMQVLYNNKDYKILKNSYVPNGMSSLTLEELEENTIGNTKYSVTKSIFYTELKGVENLLVKENELLKFEKPQQEIKKEENTINYGQPQSLFGTENLKNLTKTQNLSDLETTYSEKKNEQILNYRIKEEILPEKLTPGERLENNINAIKTLINIENENRAATEQEKDILAKYVGWGGLADVFDESKKGQWESSREFLKSNLSDEEYTKARESTLTAFFTPKIVVDNIYKGLDNLGFKEGKILEPSSGIGNFIGSIPEKMGNSKFYSVELDSLSGRIEKALYPQANIQIDGFENTDFKNNFFDIAVGNVPFGDFKVNDKEYDRNNFLIHDYFFAKSIDKVRPGGVIAFITSNGTMDKKDESIRRYIGERCELLGAVRLPNNTFKGVAGTEVTSDIIFLKKREERFVGEEDWYKTSTDSKGLSYNKYFIDNPGMILGNMIEVSGRFGNTITCEPTQDLKDLFPGAIENIKGTYKERDTKEEDINITYYQTQEVRNFSFFRENDKVFFKENNEVEEIKENKEKFFKYIDLANSIRNVIYLQKENGTDEDIKKAQDNLNQVYDDFTRRYGLINSNQNNKLFREDSTYSLLSSAELVDDKGNFIRKSDIFSKRTIKKAMVIDKVENSSEALLLSISQKVKVDFDYMEKLTGKERNILIDELKGQIFANIKNNNLEYVSNDEYLTGNIREKISDIDNYIKYCEENNKELLISKEELEYQKEKLKEVLPKELEASEINVRIGATWIPKEDIKRFVIETLKPPTYLRNSINIEFSEYNSEWRITGKSADRDNPYSIMTYGTERANAYKLIEDALNLRDTRIFDYETDENGKTTAILNKKETMLASQKQDLLREEFKNWVFKEPNRREKLVKIYNEKFNSVRLREFDGSHLTLDGINPEIKLRPHQLNAVARTLYGGNTLLAHVVGAGKTFEMVASAMESKRLGLCNKSLFVVPNHLTEQIGKEFLQLYPGANVLVATKKDFEPANRKRFTGKIATGEYDAIIIGHSQFEKIPMSKEYQKQHITNEINEIIDNIKRLKEENNQNFTVKQLEGTKKKLEARLKKLTDDVKKDNVLTFEELGVDKLIVDEAHSFKNLYLFTKMRNVAGIGQTEALKSSDMFMKCRYLDEITNGKGIVFATGTPVSNSMSELYTMQRYLQYTGLKNYGHQNFDSWASTFGETTTAIELSPEGNGYRAKTRFSKFYNLPELMNQVKQFADIQTADMLNLPVPEVEYKKVLTKPTEEQKDILLSLGIRAEAVRDRQVEPTQDNMLKITNDGKKLALDQRLINELLPDDPNSKVNACIKNIYDIWEKSAINKSTQLVFCDMSTPKGDGSFNIYDDIRKKLMERGIPEKEIAFIHDANNEKQKDEMFAKVRSGEIRVLIGSTQKMGAGTNVQTKLIALHDLDVPWRPADLEQRAGRIVRQGNENKKVEVYRYVTENTFDAYLWQTIENKQKFISQIMTSKTPVRVAEDVDESALNYAEIKALATGNPLIKEKMDLDMEVNKLALLEANYKSNLYRLEDKILKFYPDAISETETKIQNIEKDLKIIEPLGPGENKFTSIKISGKTITDKKEAGMELLKKIQSVGAVDKKNEIAEYRGFKVSTYFSTYDNKYKLCLKGNAEYFAEFGADPGGNILRMDNLIEKIPEIKKDFENKLTTYQEELNNAKEEVVKPFQQAQILKEKKERLSELNRILNSDLQTKKEENLDESKEVLKSTKTYNCLTGEPINIENHSSGENKWIGKKDVERYGIEKIEGAKETIGQITYIENDKLYQKPVLYYNISDLKVTKDIEQKFVPMKEKEKTQEISKAKGQGIGD</sequence>
<dbReference type="InterPro" id="IPR001650">
    <property type="entry name" value="Helicase_C-like"/>
</dbReference>
<dbReference type="EMBL" id="JAOZ01000012">
    <property type="protein sequence ID" value="ETZ25819.1"/>
    <property type="molecule type" value="Genomic_DNA"/>
</dbReference>
<organism evidence="4">
    <name type="scientific">Fusobacterium nucleatum 13_3C</name>
    <dbReference type="NCBI Taxonomy" id="1357398"/>
    <lineage>
        <taxon>Bacteria</taxon>
        <taxon>Fusobacteriati</taxon>
        <taxon>Fusobacteriota</taxon>
        <taxon>Fusobacteriia</taxon>
        <taxon>Fusobacteriales</taxon>
        <taxon>Fusobacteriaceae</taxon>
        <taxon>Fusobacterium</taxon>
    </lineage>
</organism>
<dbReference type="PANTHER" id="PTHR41313:SF1">
    <property type="entry name" value="DNA METHYLASE ADENINE-SPECIFIC DOMAIN-CONTAINING PROTEIN"/>
    <property type="match status" value="1"/>
</dbReference>
<dbReference type="SUPFAM" id="SSF53335">
    <property type="entry name" value="S-adenosyl-L-methionine-dependent methyltransferases"/>
    <property type="match status" value="1"/>
</dbReference>
<dbReference type="SMART" id="SM00490">
    <property type="entry name" value="HELICc"/>
    <property type="match status" value="1"/>
</dbReference>
<dbReference type="HOGENOM" id="CLU_000181_8_5_0"/>
<dbReference type="Gene3D" id="3.40.50.150">
    <property type="entry name" value="Vaccinia Virus protein VP39"/>
    <property type="match status" value="1"/>
</dbReference>
<proteinExistence type="predicted"/>
<dbReference type="InterPro" id="IPR029063">
    <property type="entry name" value="SAM-dependent_MTases_sf"/>
</dbReference>
<dbReference type="SUPFAM" id="SSF52540">
    <property type="entry name" value="P-loop containing nucleoside triphosphate hydrolases"/>
    <property type="match status" value="2"/>
</dbReference>
<dbReference type="Pfam" id="PF04851">
    <property type="entry name" value="ResIII"/>
    <property type="match status" value="1"/>
</dbReference>
<dbReference type="Gene3D" id="3.40.50.300">
    <property type="entry name" value="P-loop containing nucleotide triphosphate hydrolases"/>
    <property type="match status" value="2"/>
</dbReference>
<protein>
    <recommendedName>
        <fullName evidence="3">Helicase C-terminal domain-containing protein</fullName>
    </recommendedName>
</protein>
<name>X7RXI8_FUSNU</name>
<feature type="compositionally biased region" description="Polar residues" evidence="2">
    <location>
        <begin position="390"/>
        <end position="404"/>
    </location>
</feature>
<dbReference type="GO" id="GO:0003677">
    <property type="term" value="F:DNA binding"/>
    <property type="evidence" value="ECO:0007669"/>
    <property type="project" value="InterPro"/>
</dbReference>
<keyword evidence="1" id="KW-0175">Coiled coil</keyword>
<dbReference type="InterPro" id="IPR027417">
    <property type="entry name" value="P-loop_NTPase"/>
</dbReference>
<dbReference type="PRINTS" id="PR00507">
    <property type="entry name" value="N12N6MTFRASE"/>
</dbReference>
<evidence type="ECO:0000256" key="1">
    <source>
        <dbReference type="SAM" id="Coils"/>
    </source>
</evidence>
<dbReference type="InterPro" id="IPR006935">
    <property type="entry name" value="Helicase/UvrB_N"/>
</dbReference>
<feature type="coiled-coil region" evidence="1">
    <location>
        <begin position="2070"/>
        <end position="2125"/>
    </location>
</feature>
<evidence type="ECO:0000313" key="4">
    <source>
        <dbReference type="EMBL" id="ETZ25819.1"/>
    </source>
</evidence>
<dbReference type="PROSITE" id="PS51194">
    <property type="entry name" value="HELICASE_CTER"/>
    <property type="match status" value="1"/>
</dbReference>
<reference evidence="4" key="1">
    <citation type="submission" date="2014-01" db="EMBL/GenBank/DDBJ databases">
        <title>The Genome Sequence of Fusobacterium nucleatum 13_3C.</title>
        <authorList>
            <consortium name="The Broad Institute Genomics Platform"/>
            <person name="Earl A."/>
            <person name="Allen-Vercoe E."/>
            <person name="Daigneault M."/>
            <person name="Young S.K."/>
            <person name="Zeng Q."/>
            <person name="Gargeya S."/>
            <person name="Fitzgerald M."/>
            <person name="Abouelleil A."/>
            <person name="Alvarado L."/>
            <person name="Chapman S.B."/>
            <person name="Gainer-Dewar J."/>
            <person name="Goldberg J."/>
            <person name="Griggs A."/>
            <person name="Gujja S."/>
            <person name="Hansen M."/>
            <person name="Howarth C."/>
            <person name="Imamovic A."/>
            <person name="Ireland A."/>
            <person name="Larimer J."/>
            <person name="McCowan C."/>
            <person name="Murphy C."/>
            <person name="Pearson M."/>
            <person name="Poon T.W."/>
            <person name="Priest M."/>
            <person name="Roberts A."/>
            <person name="Saif S."/>
            <person name="Shea T."/>
            <person name="Sykes S."/>
            <person name="Wortman J."/>
            <person name="Nusbaum C."/>
            <person name="Birren B."/>
        </authorList>
    </citation>
    <scope>NUCLEOTIDE SEQUENCE [LARGE SCALE GENOMIC DNA]</scope>
    <source>
        <strain evidence="4">13_3C</strain>
    </source>
</reference>
<feature type="domain" description="Helicase C-terminal" evidence="3">
    <location>
        <begin position="1722"/>
        <end position="1893"/>
    </location>
</feature>
<dbReference type="PANTHER" id="PTHR41313">
    <property type="entry name" value="ADENINE-SPECIFIC METHYLTRANSFERASE"/>
    <property type="match status" value="1"/>
</dbReference>
<dbReference type="InterPro" id="IPR052933">
    <property type="entry name" value="DNA_Protect_Modify"/>
</dbReference>
<evidence type="ECO:0000256" key="2">
    <source>
        <dbReference type="SAM" id="MobiDB-lite"/>
    </source>
</evidence>
<feature type="compositionally biased region" description="Basic and acidic residues" evidence="2">
    <location>
        <begin position="351"/>
        <end position="381"/>
    </location>
</feature>
<evidence type="ECO:0000259" key="3">
    <source>
        <dbReference type="PROSITE" id="PS51194"/>
    </source>
</evidence>
<accession>X7RXI8</accession>
<dbReference type="SMART" id="SM00487">
    <property type="entry name" value="DEXDc"/>
    <property type="match status" value="1"/>
</dbReference>
<dbReference type="PATRIC" id="fig|1357398.3.peg.1476"/>
<gene>
    <name evidence="4" type="ORF">HMPREF2085_01491</name>
</gene>
<dbReference type="InterPro" id="IPR014001">
    <property type="entry name" value="Helicase_ATP-bd"/>
</dbReference>
<dbReference type="GO" id="GO:0016787">
    <property type="term" value="F:hydrolase activity"/>
    <property type="evidence" value="ECO:0007669"/>
    <property type="project" value="InterPro"/>
</dbReference>
<feature type="region of interest" description="Disordered" evidence="2">
    <location>
        <begin position="314"/>
        <end position="404"/>
    </location>
</feature>
<dbReference type="GO" id="GO:0005524">
    <property type="term" value="F:ATP binding"/>
    <property type="evidence" value="ECO:0007669"/>
    <property type="project" value="InterPro"/>
</dbReference>